<evidence type="ECO:0000256" key="5">
    <source>
        <dbReference type="ARBA" id="ARBA00066788"/>
    </source>
</evidence>
<dbReference type="InterPro" id="IPR011697">
    <property type="entry name" value="Peptidase_C26"/>
</dbReference>
<organism evidence="6 7">
    <name type="scientific">Paraburkholderia phenoliruptrix</name>
    <dbReference type="NCBI Taxonomy" id="252970"/>
    <lineage>
        <taxon>Bacteria</taxon>
        <taxon>Pseudomonadati</taxon>
        <taxon>Pseudomonadota</taxon>
        <taxon>Betaproteobacteria</taxon>
        <taxon>Burkholderiales</taxon>
        <taxon>Burkholderiaceae</taxon>
        <taxon>Paraburkholderia</taxon>
    </lineage>
</organism>
<comment type="catalytic activity">
    <reaction evidence="2">
        <text>4-(gamma-L-glutamylamino)butanoate + H2O = 4-aminobutanoate + L-glutamate</text>
        <dbReference type="Rhea" id="RHEA:19737"/>
        <dbReference type="ChEBI" id="CHEBI:15377"/>
        <dbReference type="ChEBI" id="CHEBI:29985"/>
        <dbReference type="ChEBI" id="CHEBI:58800"/>
        <dbReference type="ChEBI" id="CHEBI:59888"/>
        <dbReference type="EC" id="3.5.1.94"/>
    </reaction>
</comment>
<dbReference type="AlphaFoldDB" id="A0A6J5KDA6"/>
<keyword evidence="6" id="KW-0378">Hydrolase</keyword>
<evidence type="ECO:0000256" key="3">
    <source>
        <dbReference type="ARBA" id="ARBA00055068"/>
    </source>
</evidence>
<evidence type="ECO:0000256" key="1">
    <source>
        <dbReference type="ARBA" id="ARBA00011083"/>
    </source>
</evidence>
<dbReference type="GO" id="GO:0005829">
    <property type="term" value="C:cytosol"/>
    <property type="evidence" value="ECO:0007669"/>
    <property type="project" value="TreeGrafter"/>
</dbReference>
<evidence type="ECO:0000256" key="2">
    <source>
        <dbReference type="ARBA" id="ARBA00052718"/>
    </source>
</evidence>
<dbReference type="Gene3D" id="3.40.50.880">
    <property type="match status" value="1"/>
</dbReference>
<dbReference type="GeneID" id="27801760"/>
<evidence type="ECO:0000256" key="4">
    <source>
        <dbReference type="ARBA" id="ARBA00060634"/>
    </source>
</evidence>
<comment type="pathway">
    <text evidence="4">Amine and polyamine degradation; putrescine degradation; 4-aminobutanoate from putrescine: step 4/4.</text>
</comment>
<dbReference type="InterPro" id="IPR029062">
    <property type="entry name" value="Class_I_gatase-like"/>
</dbReference>
<dbReference type="SUPFAM" id="SSF52317">
    <property type="entry name" value="Class I glutamine amidotransferase-like"/>
    <property type="match status" value="1"/>
</dbReference>
<dbReference type="EMBL" id="CADILN010000010">
    <property type="protein sequence ID" value="CAB4051900.1"/>
    <property type="molecule type" value="Genomic_DNA"/>
</dbReference>
<name>A0A6J5KDA6_9BURK</name>
<sequence>MSATFPLVGVSACYQTIEGFPSHTVHDKYVDAVANGAGAVPVILPALGESLAERVIESLDGILLTGSASNLEAALYDSNTVSEGPFDPRRDATSLRLVALAIQRDIPLLAICRGMQELNVALGGTLQTQMDKDPDFAVHVATDSEDLAVRYGARHEIHFTSGGLFTKIVGRKSARVNSLHTQRIKDLSDDLEIEAKAEDGVIEAVRLPQATFVVGVQWHPEWEFQRDDVSSPLLKAFGDAVRSRCRARAAR</sequence>
<dbReference type="EC" id="3.5.1.94" evidence="5"/>
<dbReference type="InterPro" id="IPR044668">
    <property type="entry name" value="PuuD-like"/>
</dbReference>
<dbReference type="Proteomes" id="UP000494102">
    <property type="component" value="Unassembled WGS sequence"/>
</dbReference>
<dbReference type="RefSeq" id="WP_041747002.1">
    <property type="nucleotide sequence ID" value="NZ_CADILN010000010.1"/>
</dbReference>
<accession>A0A6J5KDA6</accession>
<proteinExistence type="inferred from homology"/>
<dbReference type="GO" id="GO:0033969">
    <property type="term" value="F:gamma-glutamyl-gamma-aminobutyrate hydrolase activity"/>
    <property type="evidence" value="ECO:0007669"/>
    <property type="project" value="UniProtKB-EC"/>
</dbReference>
<dbReference type="FunFam" id="3.40.50.880:FF:000030">
    <property type="entry name" value="Gamma-glutamyl-gamma-aminobutyrate hydrolase PuuD"/>
    <property type="match status" value="1"/>
</dbReference>
<reference evidence="6 7" key="1">
    <citation type="submission" date="2020-04" db="EMBL/GenBank/DDBJ databases">
        <authorList>
            <person name="De Canck E."/>
        </authorList>
    </citation>
    <scope>NUCLEOTIDE SEQUENCE [LARGE SCALE GENOMIC DNA]</scope>
    <source>
        <strain evidence="6 7">LMG 9964</strain>
    </source>
</reference>
<comment type="function">
    <text evidence="3">Involved in the breakdown of putrescine via hydrolysis of the gamma-glutamyl linkage of gamma-glutamyl-gamma-aminobutyrate.</text>
</comment>
<dbReference type="PROSITE" id="PS51273">
    <property type="entry name" value="GATASE_TYPE_1"/>
    <property type="match status" value="1"/>
</dbReference>
<dbReference type="PANTHER" id="PTHR43235">
    <property type="entry name" value="GLUTAMINE AMIDOTRANSFERASE PB2B2.05-RELATED"/>
    <property type="match status" value="1"/>
</dbReference>
<comment type="similarity">
    <text evidence="1">Belongs to the peptidase C26 family.</text>
</comment>
<gene>
    <name evidence="6" type="primary">puuD_2</name>
    <name evidence="6" type="ORF">LMG9964_05580</name>
</gene>
<dbReference type="PANTHER" id="PTHR43235:SF1">
    <property type="entry name" value="GLUTAMINE AMIDOTRANSFERASE PB2B2.05-RELATED"/>
    <property type="match status" value="1"/>
</dbReference>
<dbReference type="CDD" id="cd01745">
    <property type="entry name" value="GATase1_2"/>
    <property type="match status" value="1"/>
</dbReference>
<evidence type="ECO:0000313" key="7">
    <source>
        <dbReference type="Proteomes" id="UP000494102"/>
    </source>
</evidence>
<dbReference type="Pfam" id="PF07722">
    <property type="entry name" value="Peptidase_C26"/>
    <property type="match status" value="1"/>
</dbReference>
<dbReference type="GO" id="GO:0006598">
    <property type="term" value="P:polyamine catabolic process"/>
    <property type="evidence" value="ECO:0007669"/>
    <property type="project" value="TreeGrafter"/>
</dbReference>
<evidence type="ECO:0000313" key="6">
    <source>
        <dbReference type="EMBL" id="CAB4051900.1"/>
    </source>
</evidence>
<protein>
    <recommendedName>
        <fullName evidence="5">gamma-glutamyl-gamma-aminobutyrate hydrolase</fullName>
        <ecNumber evidence="5">3.5.1.94</ecNumber>
    </recommendedName>
</protein>